<dbReference type="GeneID" id="8618317"/>
<dbReference type="FunCoup" id="Q55A37">
    <property type="interactions" value="744"/>
</dbReference>
<dbReference type="KEGG" id="ddi:DDB_G0272328"/>
<dbReference type="AlphaFoldDB" id="Q55A37"/>
<keyword evidence="2" id="KW-1185">Reference proteome</keyword>
<accession>Q55A37</accession>
<dbReference type="dictyBase" id="DDB_G0272328"/>
<reference evidence="1 2" key="1">
    <citation type="journal article" date="2005" name="Nature">
        <title>The genome of the social amoeba Dictyostelium discoideum.</title>
        <authorList>
            <consortium name="The Dictyostelium discoideum Sequencing Consortium"/>
            <person name="Eichinger L."/>
            <person name="Pachebat J.A."/>
            <person name="Glockner G."/>
            <person name="Rajandream M.A."/>
            <person name="Sucgang R."/>
            <person name="Berriman M."/>
            <person name="Song J."/>
            <person name="Olsen R."/>
            <person name="Szafranski K."/>
            <person name="Xu Q."/>
            <person name="Tunggal B."/>
            <person name="Kummerfeld S."/>
            <person name="Madera M."/>
            <person name="Konfortov B.A."/>
            <person name="Rivero F."/>
            <person name="Bankier A.T."/>
            <person name="Lehmann R."/>
            <person name="Hamlin N."/>
            <person name="Davies R."/>
            <person name="Gaudet P."/>
            <person name="Fey P."/>
            <person name="Pilcher K."/>
            <person name="Chen G."/>
            <person name="Saunders D."/>
            <person name="Sodergren E."/>
            <person name="Davis P."/>
            <person name="Kerhornou A."/>
            <person name="Nie X."/>
            <person name="Hall N."/>
            <person name="Anjard C."/>
            <person name="Hemphill L."/>
            <person name="Bason N."/>
            <person name="Farbrother P."/>
            <person name="Desany B."/>
            <person name="Just E."/>
            <person name="Morio T."/>
            <person name="Rost R."/>
            <person name="Churcher C."/>
            <person name="Cooper J."/>
            <person name="Haydock S."/>
            <person name="van Driessche N."/>
            <person name="Cronin A."/>
            <person name="Goodhead I."/>
            <person name="Muzny D."/>
            <person name="Mourier T."/>
            <person name="Pain A."/>
            <person name="Lu M."/>
            <person name="Harper D."/>
            <person name="Lindsay R."/>
            <person name="Hauser H."/>
            <person name="James K."/>
            <person name="Quiles M."/>
            <person name="Madan Babu M."/>
            <person name="Saito T."/>
            <person name="Buchrieser C."/>
            <person name="Wardroper A."/>
            <person name="Felder M."/>
            <person name="Thangavelu M."/>
            <person name="Johnson D."/>
            <person name="Knights A."/>
            <person name="Loulseged H."/>
            <person name="Mungall K."/>
            <person name="Oliver K."/>
            <person name="Price C."/>
            <person name="Quail M.A."/>
            <person name="Urushihara H."/>
            <person name="Hernandez J."/>
            <person name="Rabbinowitsch E."/>
            <person name="Steffen D."/>
            <person name="Sanders M."/>
            <person name="Ma J."/>
            <person name="Kohara Y."/>
            <person name="Sharp S."/>
            <person name="Simmonds M."/>
            <person name="Spiegler S."/>
            <person name="Tivey A."/>
            <person name="Sugano S."/>
            <person name="White B."/>
            <person name="Walker D."/>
            <person name="Woodward J."/>
            <person name="Winckler T."/>
            <person name="Tanaka Y."/>
            <person name="Shaulsky G."/>
            <person name="Schleicher M."/>
            <person name="Weinstock G."/>
            <person name="Rosenthal A."/>
            <person name="Cox E.C."/>
            <person name="Chisholm R.L."/>
            <person name="Gibbs R."/>
            <person name="Loomis W.F."/>
            <person name="Platzer M."/>
            <person name="Kay R.R."/>
            <person name="Williams J."/>
            <person name="Dear P.H."/>
            <person name="Noegel A.A."/>
            <person name="Barrell B."/>
            <person name="Kuspa A."/>
        </authorList>
    </citation>
    <scope>NUCLEOTIDE SEQUENCE [LARGE SCALE GENOMIC DNA]</scope>
    <source>
        <strain evidence="1 2">AX4</strain>
    </source>
</reference>
<organism evidence="1 2">
    <name type="scientific">Dictyostelium discoideum</name>
    <name type="common">Social amoeba</name>
    <dbReference type="NCBI Taxonomy" id="44689"/>
    <lineage>
        <taxon>Eukaryota</taxon>
        <taxon>Amoebozoa</taxon>
        <taxon>Evosea</taxon>
        <taxon>Eumycetozoa</taxon>
        <taxon>Dictyostelia</taxon>
        <taxon>Dictyosteliales</taxon>
        <taxon>Dictyosteliaceae</taxon>
        <taxon>Dictyostelium</taxon>
    </lineage>
</organism>
<dbReference type="STRING" id="44689.Q55A37"/>
<evidence type="ECO:0000313" key="1">
    <source>
        <dbReference type="EMBL" id="EAL71316.1"/>
    </source>
</evidence>
<dbReference type="RefSeq" id="XP_645147.1">
    <property type="nucleotide sequence ID" value="XM_640055.1"/>
</dbReference>
<evidence type="ECO:0000313" key="2">
    <source>
        <dbReference type="Proteomes" id="UP000002195"/>
    </source>
</evidence>
<dbReference type="PaxDb" id="44689-DDB0206564"/>
<name>Q55A37_DICDI</name>
<dbReference type="EMBL" id="AAFI02000008">
    <property type="protein sequence ID" value="EAL71316.1"/>
    <property type="molecule type" value="Genomic_DNA"/>
</dbReference>
<protein>
    <submittedName>
        <fullName evidence="1">Uncharacterized protein</fullName>
    </submittedName>
</protein>
<dbReference type="Proteomes" id="UP000002195">
    <property type="component" value="Unassembled WGS sequence"/>
</dbReference>
<sequence>MNNFMIKCVSNAVFKFIGVRRLASFAALSIGPKIVDHTVNKVTGGLIPVQVVRLLRTSLSYAPLAVVMGTSGATGGVAPVASAVTYYILVQVSETLCMLLVREATGATFRGVKYVVSSTYNTITGKDRREEKMVDIELESWVFLEKEEIPVEEFSPEKVKEVENYFNSIELDRLGVDSENNNHMNDNNNNNNIINNGQQININNSYYQAKDPKEMEEILTNLNNNIKLDKLEKTNIRSSNNLDDFILL</sequence>
<gene>
    <name evidence="1" type="ORF">DDB_G0272328</name>
</gene>
<comment type="caution">
    <text evidence="1">The sequence shown here is derived from an EMBL/GenBank/DDBJ whole genome shotgun (WGS) entry which is preliminary data.</text>
</comment>
<dbReference type="HOGENOM" id="CLU_1121795_0_0_1"/>
<dbReference type="OMA" id="WVFLEKE"/>
<proteinExistence type="predicted"/>
<dbReference type="eggNOG" id="ENOG502RDGC">
    <property type="taxonomic scope" value="Eukaryota"/>
</dbReference>
<dbReference type="VEuPathDB" id="AmoebaDB:DDB_G0272328"/>
<dbReference type="InParanoid" id="Q55A37"/>